<evidence type="ECO:0000313" key="1">
    <source>
        <dbReference type="EMBL" id="SJL08021.1"/>
    </source>
</evidence>
<dbReference type="EMBL" id="FUEG01000008">
    <property type="protein sequence ID" value="SJL08021.1"/>
    <property type="molecule type" value="Genomic_DNA"/>
</dbReference>
<dbReference type="Proteomes" id="UP000219338">
    <property type="component" value="Unassembled WGS sequence"/>
</dbReference>
<evidence type="ECO:0000313" key="2">
    <source>
        <dbReference type="Proteomes" id="UP000219338"/>
    </source>
</evidence>
<keyword evidence="2" id="KW-1185">Reference proteome</keyword>
<reference evidence="2" key="1">
    <citation type="journal article" date="2017" name="Nat. Ecol. Evol.">
        <title>Genome expansion and lineage-specific genetic innovations in the forest pathogenic fungi Armillaria.</title>
        <authorList>
            <person name="Sipos G."/>
            <person name="Prasanna A.N."/>
            <person name="Walter M.C."/>
            <person name="O'Connor E."/>
            <person name="Balint B."/>
            <person name="Krizsan K."/>
            <person name="Kiss B."/>
            <person name="Hess J."/>
            <person name="Varga T."/>
            <person name="Slot J."/>
            <person name="Riley R."/>
            <person name="Boka B."/>
            <person name="Rigling D."/>
            <person name="Barry K."/>
            <person name="Lee J."/>
            <person name="Mihaltcheva S."/>
            <person name="LaButti K."/>
            <person name="Lipzen A."/>
            <person name="Waldron R."/>
            <person name="Moloney N.M."/>
            <person name="Sperisen C."/>
            <person name="Kredics L."/>
            <person name="Vagvoelgyi C."/>
            <person name="Patrignani A."/>
            <person name="Fitzpatrick D."/>
            <person name="Nagy I."/>
            <person name="Doyle S."/>
            <person name="Anderson J.B."/>
            <person name="Grigoriev I.V."/>
            <person name="Gueldener U."/>
            <person name="Muensterkoetter M."/>
            <person name="Nagy L.G."/>
        </authorList>
    </citation>
    <scope>NUCLEOTIDE SEQUENCE [LARGE SCALE GENOMIC DNA]</scope>
    <source>
        <strain evidence="2">C18/9</strain>
    </source>
</reference>
<dbReference type="AlphaFoldDB" id="A0A284RGZ9"/>
<name>A0A284RGZ9_ARMOS</name>
<proteinExistence type="predicted"/>
<protein>
    <submittedName>
        <fullName evidence="1">Uncharacterized protein</fullName>
    </submittedName>
</protein>
<organism evidence="1 2">
    <name type="scientific">Armillaria ostoyae</name>
    <name type="common">Armillaria root rot fungus</name>
    <dbReference type="NCBI Taxonomy" id="47428"/>
    <lineage>
        <taxon>Eukaryota</taxon>
        <taxon>Fungi</taxon>
        <taxon>Dikarya</taxon>
        <taxon>Basidiomycota</taxon>
        <taxon>Agaricomycotina</taxon>
        <taxon>Agaricomycetes</taxon>
        <taxon>Agaricomycetidae</taxon>
        <taxon>Agaricales</taxon>
        <taxon>Marasmiineae</taxon>
        <taxon>Physalacriaceae</taxon>
        <taxon>Armillaria</taxon>
    </lineage>
</organism>
<sequence>MKSHFGALGFGPYAVSRLPITVLYGYGAQPYNEIEEETYRQRPRPITPIWLERYRQYRSRQMERGLPGVSIATWMEYRARAGDRDPRRAGTRVQEYMAFQASAYTDRSDLEAFGGGSGMEASGSS</sequence>
<gene>
    <name evidence="1" type="ORF">ARMOST_11380</name>
</gene>
<accession>A0A284RGZ9</accession>